<dbReference type="RefSeq" id="WP_121523302.1">
    <property type="nucleotide sequence ID" value="NZ_RCHC01000014.1"/>
</dbReference>
<keyword evidence="3" id="KW-1185">Reference proteome</keyword>
<evidence type="ECO:0000256" key="1">
    <source>
        <dbReference type="SAM" id="MobiDB-lite"/>
    </source>
</evidence>
<evidence type="ECO:0000313" key="3">
    <source>
        <dbReference type="Proteomes" id="UP000280271"/>
    </source>
</evidence>
<name>A0ABX9TTZ8_9GAMM</name>
<dbReference type="EMBL" id="RCHC01000014">
    <property type="protein sequence ID" value="RLL20119.1"/>
    <property type="molecule type" value="Genomic_DNA"/>
</dbReference>
<comment type="caution">
    <text evidence="2">The sequence shown here is derived from an EMBL/GenBank/DDBJ whole genome shotgun (WGS) entry which is preliminary data.</text>
</comment>
<reference evidence="2 3" key="1">
    <citation type="submission" date="2018-09" db="EMBL/GenBank/DDBJ databases">
        <title>The draft genome of Acinetobacter sp. strains.</title>
        <authorList>
            <person name="Qin J."/>
            <person name="Feng Y."/>
            <person name="Zong Z."/>
        </authorList>
    </citation>
    <scope>NUCLEOTIDE SEQUENCE [LARGE SCALE GENOMIC DNA]</scope>
    <source>
        <strain evidence="2 3">WCHAc060005</strain>
    </source>
</reference>
<protein>
    <submittedName>
        <fullName evidence="2">Uncharacterized protein</fullName>
    </submittedName>
</protein>
<organism evidence="2 3">
    <name type="scientific">Acinetobacter chengduensis</name>
    <dbReference type="NCBI Taxonomy" id="2420890"/>
    <lineage>
        <taxon>Bacteria</taxon>
        <taxon>Pseudomonadati</taxon>
        <taxon>Pseudomonadota</taxon>
        <taxon>Gammaproteobacteria</taxon>
        <taxon>Moraxellales</taxon>
        <taxon>Moraxellaceae</taxon>
        <taxon>Acinetobacter</taxon>
    </lineage>
</organism>
<gene>
    <name evidence="2" type="ORF">D9K81_12450</name>
</gene>
<feature type="compositionally biased region" description="Basic and acidic residues" evidence="1">
    <location>
        <begin position="96"/>
        <end position="112"/>
    </location>
</feature>
<accession>A0ABX9TTZ8</accession>
<evidence type="ECO:0000313" key="2">
    <source>
        <dbReference type="EMBL" id="RLL20119.1"/>
    </source>
</evidence>
<proteinExistence type="predicted"/>
<feature type="region of interest" description="Disordered" evidence="1">
    <location>
        <begin position="93"/>
        <end position="122"/>
    </location>
</feature>
<dbReference type="Proteomes" id="UP000280271">
    <property type="component" value="Unassembled WGS sequence"/>
</dbReference>
<sequence>MSKEKTNVQKVIDKAADTATDSIEAIMPATTKAGGVVNRVASLHKAGVDHEVIALHMTKNSARGNKYEKEEIPTLVKIYEDCKTRVPLSAKSARKLVQDQEKNGSQQKRDPNLCKSHRHKIH</sequence>